<organism evidence="5 6">
    <name type="scientific">Porites evermanni</name>
    <dbReference type="NCBI Taxonomy" id="104178"/>
    <lineage>
        <taxon>Eukaryota</taxon>
        <taxon>Metazoa</taxon>
        <taxon>Cnidaria</taxon>
        <taxon>Anthozoa</taxon>
        <taxon>Hexacorallia</taxon>
        <taxon>Scleractinia</taxon>
        <taxon>Fungiina</taxon>
        <taxon>Poritidae</taxon>
        <taxon>Porites</taxon>
    </lineage>
</organism>
<evidence type="ECO:0000256" key="3">
    <source>
        <dbReference type="SAM" id="MobiDB-lite"/>
    </source>
</evidence>
<sequence>MGQDLAKQVQPRNSVHSNSPVVQAPQPKDLYSKKGPLNRFSESEVQNMVNVYHKLAALSPRDKYIDRNTFLHYFPLDGVLAGRLFAAFDKDKNGHIDCDEFLGGLALCLRGSTEERGQIIFDMVNLAKYDGVSISEISAMLKSLLSAAARIVHARNSQSQGATDSVNMSEVDSVVENFVKDALSQCDQSTNGKLTKAEFVSWMRKHPLILDSVFKHTSIQDKEFSKYDRLRESHRSPTIVTSTKQGTRRTELLSQTWVDGLQQESQTDQTANEPAFSGSYGDADYLWSPVFPASLGMPCARSRHSVCVWGGEVFVYGGRGTRGTLKDFWRYEIATNTWSEVVVEGDFKPPSLQEHTAVPYKGNMYVFGGEFTATNETPLWTFNFRSRVWRKQAAKSWGPGTRRSHTAVHHEGSMFVFGGYIDMRGATNELWQYELDTSKWVRLKWKGEGPSPRYSHSAAVGAAGMWVYGGLEGLQTKNDLWRWSFVSHSWSRIKSRGGPPGLFGHSAIKVGDGMLIFGGETADGVLQNSMWRLDLGNRTWTTVRPRGRISPPVRSCFSMGVVTSSAFLISVRPSTSHSAPPCTPMPSGFLKEESLDSRLTTHGDSTGESWREPVTRWERSAASLDSLDSTAPSSNSTVKSRDAKRNQNRPASMFGTQVYENSRGMTLSDDSLNGNEPDNSTHAGNRAQNLPSWGDFRATKGRVQSHEFLNVDSTIIPTDLRKSLTRPFACLLVLGGKTRVQADMARTLDIWRCDIDPVKKKPTERHMEKITVANSQTVEPHVPLRVPYRNLELSADITADSDDLDNVSVGSDLVLADMSDSDTRSVDFLLDDYDFQTSSRNFPKVSV</sequence>
<dbReference type="Pfam" id="PF01344">
    <property type="entry name" value="Kelch_1"/>
    <property type="match status" value="1"/>
</dbReference>
<dbReference type="InterPro" id="IPR002048">
    <property type="entry name" value="EF_hand_dom"/>
</dbReference>
<dbReference type="InterPro" id="IPR006652">
    <property type="entry name" value="Kelch_1"/>
</dbReference>
<evidence type="ECO:0000256" key="2">
    <source>
        <dbReference type="ARBA" id="ARBA00022837"/>
    </source>
</evidence>
<dbReference type="SUPFAM" id="SSF117281">
    <property type="entry name" value="Kelch motif"/>
    <property type="match status" value="1"/>
</dbReference>
<comment type="caution">
    <text evidence="5">The sequence shown here is derived from an EMBL/GenBank/DDBJ whole genome shotgun (WGS) entry which is preliminary data.</text>
</comment>
<dbReference type="Gene3D" id="1.10.238.10">
    <property type="entry name" value="EF-hand"/>
    <property type="match status" value="1"/>
</dbReference>
<feature type="compositionally biased region" description="Polar residues" evidence="3">
    <location>
        <begin position="648"/>
        <end position="691"/>
    </location>
</feature>
<dbReference type="SMART" id="SM00054">
    <property type="entry name" value="EFh"/>
    <property type="match status" value="2"/>
</dbReference>
<evidence type="ECO:0000313" key="5">
    <source>
        <dbReference type="EMBL" id="CAH3029489.1"/>
    </source>
</evidence>
<keyword evidence="1" id="KW-0880">Kelch repeat</keyword>
<dbReference type="InterPro" id="IPR018247">
    <property type="entry name" value="EF_Hand_1_Ca_BS"/>
</dbReference>
<keyword evidence="2" id="KW-0106">Calcium</keyword>
<accession>A0ABN8MIG8</accession>
<dbReference type="InterPro" id="IPR011992">
    <property type="entry name" value="EF-hand-dom_pair"/>
</dbReference>
<dbReference type="PROSITE" id="PS50222">
    <property type="entry name" value="EF_HAND_2"/>
    <property type="match status" value="2"/>
</dbReference>
<evidence type="ECO:0000313" key="6">
    <source>
        <dbReference type="Proteomes" id="UP001159427"/>
    </source>
</evidence>
<name>A0ABN8MIG8_9CNID</name>
<reference evidence="5 6" key="1">
    <citation type="submission" date="2022-05" db="EMBL/GenBank/DDBJ databases">
        <authorList>
            <consortium name="Genoscope - CEA"/>
            <person name="William W."/>
        </authorList>
    </citation>
    <scope>NUCLEOTIDE SEQUENCE [LARGE SCALE GENOMIC DNA]</scope>
</reference>
<gene>
    <name evidence="5" type="ORF">PEVE_00036254</name>
</gene>
<dbReference type="Proteomes" id="UP001159427">
    <property type="component" value="Unassembled WGS sequence"/>
</dbReference>
<dbReference type="PANTHER" id="PTHR23244:SF467">
    <property type="entry name" value="EF-HAND DOMAIN-CONTAINING PROTEIN"/>
    <property type="match status" value="1"/>
</dbReference>
<dbReference type="Gene3D" id="2.120.10.80">
    <property type="entry name" value="Kelch-type beta propeller"/>
    <property type="match status" value="2"/>
</dbReference>
<evidence type="ECO:0000259" key="4">
    <source>
        <dbReference type="PROSITE" id="PS50222"/>
    </source>
</evidence>
<keyword evidence="6" id="KW-1185">Reference proteome</keyword>
<proteinExistence type="predicted"/>
<feature type="compositionally biased region" description="Low complexity" evidence="3">
    <location>
        <begin position="621"/>
        <end position="634"/>
    </location>
</feature>
<feature type="domain" description="EF-hand" evidence="4">
    <location>
        <begin position="174"/>
        <end position="209"/>
    </location>
</feature>
<feature type="region of interest" description="Disordered" evidence="3">
    <location>
        <begin position="621"/>
        <end position="693"/>
    </location>
</feature>
<dbReference type="EMBL" id="CALNXI010000575">
    <property type="protein sequence ID" value="CAH3029489.1"/>
    <property type="molecule type" value="Genomic_DNA"/>
</dbReference>
<protein>
    <recommendedName>
        <fullName evidence="4">EF-hand domain-containing protein</fullName>
    </recommendedName>
</protein>
<dbReference type="SUPFAM" id="SSF47473">
    <property type="entry name" value="EF-hand"/>
    <property type="match status" value="1"/>
</dbReference>
<dbReference type="PROSITE" id="PS00018">
    <property type="entry name" value="EF_HAND_1"/>
    <property type="match status" value="2"/>
</dbReference>
<feature type="domain" description="EF-hand" evidence="4">
    <location>
        <begin position="83"/>
        <end position="111"/>
    </location>
</feature>
<dbReference type="InterPro" id="IPR015915">
    <property type="entry name" value="Kelch-typ_b-propeller"/>
</dbReference>
<dbReference type="Pfam" id="PF24681">
    <property type="entry name" value="Kelch_KLHDC2_KLHL20_DRC7"/>
    <property type="match status" value="1"/>
</dbReference>
<feature type="region of interest" description="Disordered" evidence="3">
    <location>
        <begin position="1"/>
        <end position="36"/>
    </location>
</feature>
<evidence type="ECO:0000256" key="1">
    <source>
        <dbReference type="ARBA" id="ARBA00022441"/>
    </source>
</evidence>
<feature type="compositionally biased region" description="Polar residues" evidence="3">
    <location>
        <begin position="10"/>
        <end position="21"/>
    </location>
</feature>
<dbReference type="PANTHER" id="PTHR23244">
    <property type="entry name" value="KELCH REPEAT DOMAIN"/>
    <property type="match status" value="1"/>
</dbReference>